<dbReference type="SUPFAM" id="SSF51735">
    <property type="entry name" value="NAD(P)-binding Rossmann-fold domains"/>
    <property type="match status" value="1"/>
</dbReference>
<evidence type="ECO:0000313" key="4">
    <source>
        <dbReference type="EMBL" id="QBI20893.1"/>
    </source>
</evidence>
<evidence type="ECO:0000313" key="5">
    <source>
        <dbReference type="Proteomes" id="UP000291469"/>
    </source>
</evidence>
<reference evidence="4 5" key="1">
    <citation type="submission" date="2019-01" db="EMBL/GenBank/DDBJ databases">
        <title>Egibacter rhizosphaerae EGI 80759T.</title>
        <authorList>
            <person name="Chen D.-D."/>
            <person name="Tian Y."/>
            <person name="Jiao J.-Y."/>
            <person name="Zhang X.-T."/>
            <person name="Zhang Y.-G."/>
            <person name="Zhang Y."/>
            <person name="Xiao M."/>
            <person name="Shu W.-S."/>
            <person name="Li W.-J."/>
        </authorList>
    </citation>
    <scope>NUCLEOTIDE SEQUENCE [LARGE SCALE GENOMIC DNA]</scope>
    <source>
        <strain evidence="4 5">EGI 80759</strain>
    </source>
</reference>
<dbReference type="InterPro" id="IPR013149">
    <property type="entry name" value="ADH-like_C"/>
</dbReference>
<evidence type="ECO:0000256" key="1">
    <source>
        <dbReference type="ARBA" id="ARBA00023002"/>
    </source>
</evidence>
<dbReference type="RefSeq" id="WP_131155886.1">
    <property type="nucleotide sequence ID" value="NZ_CP036402.1"/>
</dbReference>
<dbReference type="Gene3D" id="3.40.50.720">
    <property type="entry name" value="NAD(P)-binding Rossmann-like Domain"/>
    <property type="match status" value="1"/>
</dbReference>
<evidence type="ECO:0000259" key="2">
    <source>
        <dbReference type="Pfam" id="PF00107"/>
    </source>
</evidence>
<name>A0A411YI52_9ACTN</name>
<dbReference type="KEGG" id="erz:ER308_15805"/>
<dbReference type="PANTHER" id="PTHR43401:SF2">
    <property type="entry name" value="L-THREONINE 3-DEHYDROGENASE"/>
    <property type="match status" value="1"/>
</dbReference>
<keyword evidence="1" id="KW-0560">Oxidoreductase</keyword>
<organism evidence="4 5">
    <name type="scientific">Egibacter rhizosphaerae</name>
    <dbReference type="NCBI Taxonomy" id="1670831"/>
    <lineage>
        <taxon>Bacteria</taxon>
        <taxon>Bacillati</taxon>
        <taxon>Actinomycetota</taxon>
        <taxon>Nitriliruptoria</taxon>
        <taxon>Egibacterales</taxon>
        <taxon>Egibacteraceae</taxon>
        <taxon>Egibacter</taxon>
    </lineage>
</organism>
<dbReference type="AlphaFoldDB" id="A0A411YI52"/>
<dbReference type="Gene3D" id="3.90.180.10">
    <property type="entry name" value="Medium-chain alcohol dehydrogenases, catalytic domain"/>
    <property type="match status" value="1"/>
</dbReference>
<feature type="domain" description="Alcohol dehydrogenase-like N-terminal" evidence="3">
    <location>
        <begin position="31"/>
        <end position="144"/>
    </location>
</feature>
<dbReference type="OrthoDB" id="3987021at2"/>
<dbReference type="Pfam" id="PF08240">
    <property type="entry name" value="ADH_N"/>
    <property type="match status" value="1"/>
</dbReference>
<protein>
    <submittedName>
        <fullName evidence="4">Zinc-binding alcohol dehydrogenase</fullName>
    </submittedName>
</protein>
<accession>A0A411YI52</accession>
<sequence>MAENASATMRAAIYHGPRDIRIEDVPAPSPGSGELLVEVGVAGICGTDAHEYAAGPVMFPIDREHPVTGHRGPLIPGHEFAGRVVGVGDGGDPAWMGCDVAVGGGYGCEACRYCRERRPNLCADYAAVGLHRHGGLAQYAAVPGIACEDASTFDLPADFAALGQPAAIAMHALRRGRVDPGEHVAVVGVGGIGAFLVPALVRAGARVSVFDRDRERLAIADELGAHELLEVRANDDIGERIRELPATPDAVFEITGVGPVLDAILRAAVPGVRIVVVGLHDGQAAVAFRPISLREQELLGTNALVREVDLPAALDLLAQPDLAWDRVAPVVLGLDELVEDGLEPLASGRAQRIKTLIDPWARERRAFGATPTTRKAAA</sequence>
<feature type="domain" description="Alcohol dehydrogenase-like C-terminal" evidence="2">
    <location>
        <begin position="191"/>
        <end position="318"/>
    </location>
</feature>
<dbReference type="Proteomes" id="UP000291469">
    <property type="component" value="Chromosome"/>
</dbReference>
<dbReference type="InterPro" id="IPR050129">
    <property type="entry name" value="Zn_alcohol_dh"/>
</dbReference>
<keyword evidence="5" id="KW-1185">Reference proteome</keyword>
<dbReference type="SUPFAM" id="SSF50129">
    <property type="entry name" value="GroES-like"/>
    <property type="match status" value="1"/>
</dbReference>
<dbReference type="InterPro" id="IPR036291">
    <property type="entry name" value="NAD(P)-bd_dom_sf"/>
</dbReference>
<gene>
    <name evidence="4" type="ORF">ER308_15805</name>
</gene>
<dbReference type="InterPro" id="IPR013154">
    <property type="entry name" value="ADH-like_N"/>
</dbReference>
<evidence type="ECO:0000259" key="3">
    <source>
        <dbReference type="Pfam" id="PF08240"/>
    </source>
</evidence>
<dbReference type="InterPro" id="IPR011032">
    <property type="entry name" value="GroES-like_sf"/>
</dbReference>
<dbReference type="EMBL" id="CP036402">
    <property type="protein sequence ID" value="QBI20893.1"/>
    <property type="molecule type" value="Genomic_DNA"/>
</dbReference>
<proteinExistence type="predicted"/>
<dbReference type="PANTHER" id="PTHR43401">
    <property type="entry name" value="L-THREONINE 3-DEHYDROGENASE"/>
    <property type="match status" value="1"/>
</dbReference>
<dbReference type="Pfam" id="PF00107">
    <property type="entry name" value="ADH_zinc_N"/>
    <property type="match status" value="1"/>
</dbReference>
<dbReference type="GO" id="GO:0016491">
    <property type="term" value="F:oxidoreductase activity"/>
    <property type="evidence" value="ECO:0007669"/>
    <property type="project" value="UniProtKB-KW"/>
</dbReference>